<dbReference type="PANTHER" id="PTHR42749">
    <property type="entry name" value="CELL SHAPE-DETERMINING PROTEIN MREB"/>
    <property type="match status" value="1"/>
</dbReference>
<accession>A0ABR4P3R3</accession>
<name>A0ABR4P3R3_9HELO</name>
<evidence type="ECO:0000313" key="2">
    <source>
        <dbReference type="Proteomes" id="UP001629113"/>
    </source>
</evidence>
<proteinExistence type="predicted"/>
<dbReference type="EMBL" id="JBFCZG010000010">
    <property type="protein sequence ID" value="KAL3417944.1"/>
    <property type="molecule type" value="Genomic_DNA"/>
</dbReference>
<dbReference type="PANTHER" id="PTHR42749:SF1">
    <property type="entry name" value="CELL SHAPE-DETERMINING PROTEIN MREB"/>
    <property type="match status" value="1"/>
</dbReference>
<keyword evidence="2" id="KW-1185">Reference proteome</keyword>
<dbReference type="Gene3D" id="3.30.420.40">
    <property type="match status" value="1"/>
</dbReference>
<evidence type="ECO:0008006" key="3">
    <source>
        <dbReference type="Google" id="ProtNLM"/>
    </source>
</evidence>
<organism evidence="1 2">
    <name type="scientific">Phlyctema vagabunda</name>
    <dbReference type="NCBI Taxonomy" id="108571"/>
    <lineage>
        <taxon>Eukaryota</taxon>
        <taxon>Fungi</taxon>
        <taxon>Dikarya</taxon>
        <taxon>Ascomycota</taxon>
        <taxon>Pezizomycotina</taxon>
        <taxon>Leotiomycetes</taxon>
        <taxon>Helotiales</taxon>
        <taxon>Dermateaceae</taxon>
        <taxon>Phlyctema</taxon>
    </lineage>
</organism>
<dbReference type="Proteomes" id="UP001629113">
    <property type="component" value="Unassembled WGS sequence"/>
</dbReference>
<dbReference type="SUPFAM" id="SSF53067">
    <property type="entry name" value="Actin-like ATPase domain"/>
    <property type="match status" value="1"/>
</dbReference>
<dbReference type="CDD" id="cd10170">
    <property type="entry name" value="ASKHA_NBD_HSP70"/>
    <property type="match status" value="1"/>
</dbReference>
<gene>
    <name evidence="1" type="ORF">PVAG01_10954</name>
</gene>
<evidence type="ECO:0000313" key="1">
    <source>
        <dbReference type="EMBL" id="KAL3417944.1"/>
    </source>
</evidence>
<comment type="caution">
    <text evidence="1">The sequence shown here is derived from an EMBL/GenBank/DDBJ whole genome shotgun (WGS) entry which is preliminary data.</text>
</comment>
<dbReference type="InterPro" id="IPR043129">
    <property type="entry name" value="ATPase_NBD"/>
</dbReference>
<protein>
    <recommendedName>
        <fullName evidence="3">Actin-like ATPase domain-containing protein</fullName>
    </recommendedName>
</protein>
<sequence length="378" mass="42210">MLILFISQWAPSIRRDFGELASRVLKDISPNSQVFSSLTEAEASCAYLVERLEFAPGTCAITCDIGGATTDIAAAILHDINGVLVPTNVFPTIYGSGVKINVSQIDHEFERYVGETYQEEAVDDSWWSEQRHGFDGSNDVPLWPRNNLSVNRNLEKLQLSARVISSAKMRGFFEEFLSDICGAIEAALQALNKNDMQNFPTAIALCGGGGTMKMLVQRLRERFSEFTIRVLPSTNESCLATIIGHRYHLMKLELSSYLDETSIGLSTGFSRVPITWRTASRLTCFNDSARGRKAKHLFISQPASAKGPISGSDVNDNTDFSAWPDTIIWELEVRLGKRWAETRYCIEVACTGRKTFSFRAFDAERPEKTYEIADVLRS</sequence>
<reference evidence="1 2" key="1">
    <citation type="submission" date="2024-06" db="EMBL/GenBank/DDBJ databases">
        <title>Complete genome of Phlyctema vagabunda strain 19-DSS-EL-015.</title>
        <authorList>
            <person name="Fiorenzani C."/>
        </authorList>
    </citation>
    <scope>NUCLEOTIDE SEQUENCE [LARGE SCALE GENOMIC DNA]</scope>
    <source>
        <strain evidence="1 2">19-DSS-EL-015</strain>
    </source>
</reference>